<keyword evidence="2" id="KW-1133">Transmembrane helix</keyword>
<evidence type="ECO:0000256" key="2">
    <source>
        <dbReference type="SAM" id="Phobius"/>
    </source>
</evidence>
<proteinExistence type="predicted"/>
<dbReference type="RefSeq" id="WP_196271296.1">
    <property type="nucleotide sequence ID" value="NZ_JADQDO010000002.1"/>
</dbReference>
<organism evidence="3 4">
    <name type="scientific">Microvirga alba</name>
    <dbReference type="NCBI Taxonomy" id="2791025"/>
    <lineage>
        <taxon>Bacteria</taxon>
        <taxon>Pseudomonadati</taxon>
        <taxon>Pseudomonadota</taxon>
        <taxon>Alphaproteobacteria</taxon>
        <taxon>Hyphomicrobiales</taxon>
        <taxon>Methylobacteriaceae</taxon>
        <taxon>Microvirga</taxon>
    </lineage>
</organism>
<keyword evidence="2" id="KW-0472">Membrane</keyword>
<feature type="region of interest" description="Disordered" evidence="1">
    <location>
        <begin position="1"/>
        <end position="53"/>
    </location>
</feature>
<evidence type="ECO:0000313" key="3">
    <source>
        <dbReference type="EMBL" id="MBF9233346.1"/>
    </source>
</evidence>
<dbReference type="Proteomes" id="UP000599312">
    <property type="component" value="Unassembled WGS sequence"/>
</dbReference>
<keyword evidence="4" id="KW-1185">Reference proteome</keyword>
<accession>A0A931FS39</accession>
<comment type="caution">
    <text evidence="3">The sequence shown here is derived from an EMBL/GenBank/DDBJ whole genome shotgun (WGS) entry which is preliminary data.</text>
</comment>
<protein>
    <submittedName>
        <fullName evidence="3">Uncharacterized protein</fullName>
    </submittedName>
</protein>
<reference evidence="3" key="1">
    <citation type="submission" date="2020-11" db="EMBL/GenBank/DDBJ databases">
        <authorList>
            <person name="Kim M.K."/>
        </authorList>
    </citation>
    <scope>NUCLEOTIDE SEQUENCE</scope>
    <source>
        <strain evidence="3">BT350</strain>
    </source>
</reference>
<sequence length="100" mass="10972">MTSSFDAVTAMGPHMHSDHSFTANNAPEERARPAHKTGFRVIPSSPRPARTNSFIFGRSDSRIRPLLNQEERDRLHCWAMVVALASSAAGTTLLITAALR</sequence>
<feature type="transmembrane region" description="Helical" evidence="2">
    <location>
        <begin position="77"/>
        <end position="99"/>
    </location>
</feature>
<dbReference type="EMBL" id="JADQDO010000002">
    <property type="protein sequence ID" value="MBF9233346.1"/>
    <property type="molecule type" value="Genomic_DNA"/>
</dbReference>
<dbReference type="AlphaFoldDB" id="A0A931FS39"/>
<evidence type="ECO:0000313" key="4">
    <source>
        <dbReference type="Proteomes" id="UP000599312"/>
    </source>
</evidence>
<gene>
    <name evidence="3" type="ORF">I2H38_08115</name>
</gene>
<name>A0A931FS39_9HYPH</name>
<keyword evidence="2" id="KW-0812">Transmembrane</keyword>
<evidence type="ECO:0000256" key="1">
    <source>
        <dbReference type="SAM" id="MobiDB-lite"/>
    </source>
</evidence>